<protein>
    <recommendedName>
        <fullName evidence="3">Cupin domain protein</fullName>
    </recommendedName>
</protein>
<dbReference type="SUPFAM" id="SSF51182">
    <property type="entry name" value="RmlC-like cupins"/>
    <property type="match status" value="1"/>
</dbReference>
<evidence type="ECO:0000313" key="2">
    <source>
        <dbReference type="Proteomes" id="UP000186997"/>
    </source>
</evidence>
<dbReference type="RefSeq" id="WP_165689293.1">
    <property type="nucleotide sequence ID" value="NZ_FTPR01000001.1"/>
</dbReference>
<dbReference type="STRING" id="287098.SAMN05421665_1113"/>
<name>A0A1R3WRB2_9RHOB</name>
<sequence>MMTFHKLSVDESGESHWEDVTVILEERVFAPPAKAIAVSPPEAAKRTMFLRLKAGWDEPIHPTPVAQKLICLAGMVRVTASDGEARDIGPGDVWHMQDTYGKGHHTVVISDVDFEAVIIQFA</sequence>
<dbReference type="InterPro" id="IPR014710">
    <property type="entry name" value="RmlC-like_jellyroll"/>
</dbReference>
<dbReference type="InterPro" id="IPR011051">
    <property type="entry name" value="RmlC_Cupin_sf"/>
</dbReference>
<gene>
    <name evidence="1" type="ORF">SAMN05421665_1113</name>
</gene>
<dbReference type="AlphaFoldDB" id="A0A1R3WRB2"/>
<evidence type="ECO:0000313" key="1">
    <source>
        <dbReference type="EMBL" id="SIT80469.1"/>
    </source>
</evidence>
<dbReference type="Gene3D" id="2.60.120.10">
    <property type="entry name" value="Jelly Rolls"/>
    <property type="match status" value="1"/>
</dbReference>
<keyword evidence="2" id="KW-1185">Reference proteome</keyword>
<reference evidence="2" key="1">
    <citation type="submission" date="2017-01" db="EMBL/GenBank/DDBJ databases">
        <authorList>
            <person name="Varghese N."/>
            <person name="Submissions S."/>
        </authorList>
    </citation>
    <scope>NUCLEOTIDE SEQUENCE [LARGE SCALE GENOMIC DNA]</scope>
    <source>
        <strain evidence="2">DSM 29591</strain>
    </source>
</reference>
<evidence type="ECO:0008006" key="3">
    <source>
        <dbReference type="Google" id="ProtNLM"/>
    </source>
</evidence>
<organism evidence="1 2">
    <name type="scientific">Yoonia rosea</name>
    <dbReference type="NCBI Taxonomy" id="287098"/>
    <lineage>
        <taxon>Bacteria</taxon>
        <taxon>Pseudomonadati</taxon>
        <taxon>Pseudomonadota</taxon>
        <taxon>Alphaproteobacteria</taxon>
        <taxon>Rhodobacterales</taxon>
        <taxon>Paracoccaceae</taxon>
        <taxon>Yoonia</taxon>
    </lineage>
</organism>
<proteinExistence type="predicted"/>
<dbReference type="Proteomes" id="UP000186997">
    <property type="component" value="Unassembled WGS sequence"/>
</dbReference>
<dbReference type="EMBL" id="FTPR01000001">
    <property type="protein sequence ID" value="SIT80469.1"/>
    <property type="molecule type" value="Genomic_DNA"/>
</dbReference>
<accession>A0A1R3WRB2</accession>